<evidence type="ECO:0000313" key="2">
    <source>
        <dbReference type="Proteomes" id="UP000481043"/>
    </source>
</evidence>
<dbReference type="AlphaFoldDB" id="A0A6M0QBR2"/>
<gene>
    <name evidence="1" type="ORF">G4D63_18590</name>
</gene>
<accession>A0A6M0QBR2</accession>
<organism evidence="1 2">
    <name type="scientific">Bacillus mesophilus</name>
    <dbReference type="NCBI Taxonomy" id="1808955"/>
    <lineage>
        <taxon>Bacteria</taxon>
        <taxon>Bacillati</taxon>
        <taxon>Bacillota</taxon>
        <taxon>Bacilli</taxon>
        <taxon>Bacillales</taxon>
        <taxon>Bacillaceae</taxon>
        <taxon>Bacillus</taxon>
    </lineage>
</organism>
<protein>
    <submittedName>
        <fullName evidence="1">Uncharacterized protein</fullName>
    </submittedName>
</protein>
<dbReference type="Proteomes" id="UP000481043">
    <property type="component" value="Unassembled WGS sequence"/>
</dbReference>
<dbReference type="EMBL" id="JAAIWM010000009">
    <property type="protein sequence ID" value="NEY73726.1"/>
    <property type="molecule type" value="Genomic_DNA"/>
</dbReference>
<name>A0A6M0QBR2_9BACI</name>
<keyword evidence="2" id="KW-1185">Reference proteome</keyword>
<dbReference type="RefSeq" id="WP_163181542.1">
    <property type="nucleotide sequence ID" value="NZ_JAAIWM010000009.1"/>
</dbReference>
<comment type="caution">
    <text evidence="1">The sequence shown here is derived from an EMBL/GenBank/DDBJ whole genome shotgun (WGS) entry which is preliminary data.</text>
</comment>
<sequence length="77" mass="8136">MKNTSNHANDIVHKTVDTANNIVKSVSGEGGLVGKVTDSTADIVKNVSSTGNNVIGKTVDTTTKTFKDTTGKIFKRK</sequence>
<reference evidence="1 2" key="1">
    <citation type="submission" date="2020-02" db="EMBL/GenBank/DDBJ databases">
        <title>Bacillus aquiflavi sp. nov., isolated from yellow water of strong flavor Chinese baijiu in Yibin region of China.</title>
        <authorList>
            <person name="Xie J."/>
        </authorList>
    </citation>
    <scope>NUCLEOTIDE SEQUENCE [LARGE SCALE GENOMIC DNA]</scope>
    <source>
        <strain evidence="1 2">SA4</strain>
    </source>
</reference>
<evidence type="ECO:0000313" key="1">
    <source>
        <dbReference type="EMBL" id="NEY73726.1"/>
    </source>
</evidence>
<proteinExistence type="predicted"/>